<feature type="region of interest" description="Disordered" evidence="1">
    <location>
        <begin position="181"/>
        <end position="206"/>
    </location>
</feature>
<reference evidence="2 3" key="1">
    <citation type="journal article" date="2019" name="Commun. Biol.">
        <title>The bagworm genome reveals a unique fibroin gene that provides high tensile strength.</title>
        <authorList>
            <person name="Kono N."/>
            <person name="Nakamura H."/>
            <person name="Ohtoshi R."/>
            <person name="Tomita M."/>
            <person name="Numata K."/>
            <person name="Arakawa K."/>
        </authorList>
    </citation>
    <scope>NUCLEOTIDE SEQUENCE [LARGE SCALE GENOMIC DNA]</scope>
</reference>
<protein>
    <submittedName>
        <fullName evidence="2">Uncharacterized protein</fullName>
    </submittedName>
</protein>
<comment type="caution">
    <text evidence="2">The sequence shown here is derived from an EMBL/GenBank/DDBJ whole genome shotgun (WGS) entry which is preliminary data.</text>
</comment>
<evidence type="ECO:0000256" key="1">
    <source>
        <dbReference type="SAM" id="MobiDB-lite"/>
    </source>
</evidence>
<name>A0A4C2AB85_EUMVA</name>
<accession>A0A4C2AB85</accession>
<gene>
    <name evidence="2" type="ORF">EVAR_95888_1</name>
</gene>
<keyword evidence="3" id="KW-1185">Reference proteome</keyword>
<organism evidence="2 3">
    <name type="scientific">Eumeta variegata</name>
    <name type="common">Bagworm moth</name>
    <name type="synonym">Eumeta japonica</name>
    <dbReference type="NCBI Taxonomy" id="151549"/>
    <lineage>
        <taxon>Eukaryota</taxon>
        <taxon>Metazoa</taxon>
        <taxon>Ecdysozoa</taxon>
        <taxon>Arthropoda</taxon>
        <taxon>Hexapoda</taxon>
        <taxon>Insecta</taxon>
        <taxon>Pterygota</taxon>
        <taxon>Neoptera</taxon>
        <taxon>Endopterygota</taxon>
        <taxon>Lepidoptera</taxon>
        <taxon>Glossata</taxon>
        <taxon>Ditrysia</taxon>
        <taxon>Tineoidea</taxon>
        <taxon>Psychidae</taxon>
        <taxon>Oiketicinae</taxon>
        <taxon>Eumeta</taxon>
    </lineage>
</organism>
<evidence type="ECO:0000313" key="2">
    <source>
        <dbReference type="EMBL" id="GBP98111.1"/>
    </source>
</evidence>
<dbReference type="Proteomes" id="UP000299102">
    <property type="component" value="Unassembled WGS sequence"/>
</dbReference>
<dbReference type="AlphaFoldDB" id="A0A4C2AB85"/>
<dbReference type="EMBL" id="BGZK01003069">
    <property type="protein sequence ID" value="GBP98111.1"/>
    <property type="molecule type" value="Genomic_DNA"/>
</dbReference>
<proteinExistence type="predicted"/>
<evidence type="ECO:0000313" key="3">
    <source>
        <dbReference type="Proteomes" id="UP000299102"/>
    </source>
</evidence>
<sequence>MPPVGAAYDWRLHRMSVSVPAKRTRPQYKCDVRSTYRYKWRASSQVESVRKVFKARTSTCDGVASSFFSTELVALNFILLILKRDSSRGRTDVCCTFGGFEEGSNLTSVRDRDQEHERDRFIPKECGAGKNTCSRYKKRNRRRSSTNMEYDNTFTHKYYEYPPQSSSKFVQPPAALVKKLSHASKKSEHARRLASKRRGCEIKIRS</sequence>